<dbReference type="GO" id="GO:0035243">
    <property type="term" value="F:protein-arginine omega-N symmetric methyltransferase activity"/>
    <property type="evidence" value="ECO:0007669"/>
    <property type="project" value="TreeGrafter"/>
</dbReference>
<dbReference type="InterPro" id="IPR038375">
    <property type="entry name" value="NDUFAF7_sf"/>
</dbReference>
<dbReference type="AlphaFoldDB" id="A0A895XU12"/>
<evidence type="ECO:0000256" key="2">
    <source>
        <dbReference type="ARBA" id="ARBA00022679"/>
    </source>
</evidence>
<dbReference type="RefSeq" id="WP_213171139.1">
    <property type="nucleotide sequence ID" value="NZ_CP070496.1"/>
</dbReference>
<keyword evidence="4" id="KW-1185">Reference proteome</keyword>
<dbReference type="GO" id="GO:0032259">
    <property type="term" value="P:methylation"/>
    <property type="evidence" value="ECO:0007669"/>
    <property type="project" value="UniProtKB-KW"/>
</dbReference>
<dbReference type="SUPFAM" id="SSF53335">
    <property type="entry name" value="S-adenosyl-L-methionine-dependent methyltransferases"/>
    <property type="match status" value="1"/>
</dbReference>
<dbReference type="PANTHER" id="PTHR12049">
    <property type="entry name" value="PROTEIN ARGININE METHYLTRANSFERASE NDUFAF7, MITOCHONDRIAL"/>
    <property type="match status" value="1"/>
</dbReference>
<evidence type="ECO:0000313" key="4">
    <source>
        <dbReference type="Proteomes" id="UP000662939"/>
    </source>
</evidence>
<dbReference type="InterPro" id="IPR029063">
    <property type="entry name" value="SAM-dependent_MTases_sf"/>
</dbReference>
<reference evidence="3" key="1">
    <citation type="submission" date="2021-02" db="EMBL/GenBank/DDBJ databases">
        <title>Natronoglycomyces albus gen. nov., sp. nov, a haloalkaliphilic actinobacterium from a soda solonchak soil.</title>
        <authorList>
            <person name="Sorokin D.Y."/>
            <person name="Khijniak T.V."/>
            <person name="Zakharycheva A.P."/>
            <person name="Boueva O.V."/>
            <person name="Ariskina E.V."/>
            <person name="Hahnke R.L."/>
            <person name="Bunk B."/>
            <person name="Sproer C."/>
            <person name="Schumann P."/>
            <person name="Evtushenko L.I."/>
            <person name="Kublanov I.V."/>
        </authorList>
    </citation>
    <scope>NUCLEOTIDE SEQUENCE</scope>
    <source>
        <strain evidence="3">DSM 106290</strain>
    </source>
</reference>
<dbReference type="KEGG" id="nav:JQS30_15485"/>
<proteinExistence type="predicted"/>
<keyword evidence="1 3" id="KW-0489">Methyltransferase</keyword>
<dbReference type="Gene3D" id="3.40.50.12710">
    <property type="match status" value="1"/>
</dbReference>
<gene>
    <name evidence="3" type="ORF">JQS30_15485</name>
</gene>
<evidence type="ECO:0000256" key="1">
    <source>
        <dbReference type="ARBA" id="ARBA00022603"/>
    </source>
</evidence>
<dbReference type="InterPro" id="IPR003788">
    <property type="entry name" value="NDUFAF7"/>
</dbReference>
<sequence>MSTFARWATVMSESLYGEEGFYRQSDPIEHFRTSAHYWAFAQAVARIIDRLTPRLDEVTVVDVGAGRGELLNRLASLVTADIRLIAVEVRPRPGDLPQRVEWRTETPSRFSGLLLACELLDNIPLDVAVQTPQGWRYEEVDRTGATRPGPKLSHTDRAWIEKWWPEPHPADADERTEPNFRAEIGRPRDQLWRDITGRLTHGAAIAIDYGHTRGMRPQHRTITGYRHGRQVPPQLDGSTDITAHVSFDSLSCHPSAMLLPQREALLRCGITGQRPPITQAHIDPFGYATALGQASEEAELINNDGLGAHWWLVEGIDVPAEELLPVHEEN</sequence>
<evidence type="ECO:0000313" key="3">
    <source>
        <dbReference type="EMBL" id="QSB05138.1"/>
    </source>
</evidence>
<dbReference type="Pfam" id="PF02636">
    <property type="entry name" value="Methyltransf_28"/>
    <property type="match status" value="1"/>
</dbReference>
<name>A0A895XU12_9ACTN</name>
<keyword evidence="2" id="KW-0808">Transferase</keyword>
<protein>
    <submittedName>
        <fullName evidence="3">SAM-dependent methyltransferase</fullName>
    </submittedName>
</protein>
<accession>A0A895XU12</accession>
<dbReference type="PANTHER" id="PTHR12049:SF7">
    <property type="entry name" value="PROTEIN ARGININE METHYLTRANSFERASE NDUFAF7, MITOCHONDRIAL"/>
    <property type="match status" value="1"/>
</dbReference>
<organism evidence="3 4">
    <name type="scientific">Natronoglycomyces albus</name>
    <dbReference type="NCBI Taxonomy" id="2811108"/>
    <lineage>
        <taxon>Bacteria</taxon>
        <taxon>Bacillati</taxon>
        <taxon>Actinomycetota</taxon>
        <taxon>Actinomycetes</taxon>
        <taxon>Glycomycetales</taxon>
        <taxon>Glycomycetaceae</taxon>
        <taxon>Natronoglycomyces</taxon>
    </lineage>
</organism>
<dbReference type="EMBL" id="CP070496">
    <property type="protein sequence ID" value="QSB05138.1"/>
    <property type="molecule type" value="Genomic_DNA"/>
</dbReference>
<dbReference type="Proteomes" id="UP000662939">
    <property type="component" value="Chromosome"/>
</dbReference>